<comment type="cofactor">
    <cofactor evidence="1">
        <name>FMN</name>
        <dbReference type="ChEBI" id="CHEBI:58210"/>
    </cofactor>
</comment>
<reference evidence="9" key="1">
    <citation type="submission" date="2014-07" db="EMBL/GenBank/DDBJ databases">
        <authorList>
            <person name="Urmite Genomes Urmite Genomes"/>
        </authorList>
    </citation>
    <scope>NUCLEOTIDE SEQUENCE</scope>
    <source>
        <strain evidence="9">11W110_air</strain>
    </source>
</reference>
<keyword evidence="2 7" id="KW-0285">Flavoprotein</keyword>
<dbReference type="InterPro" id="IPR000262">
    <property type="entry name" value="FMN-dep_DH"/>
</dbReference>
<dbReference type="PANTHER" id="PTHR10578">
    <property type="entry name" value="S -2-HYDROXY-ACID OXIDASE-RELATED"/>
    <property type="match status" value="1"/>
</dbReference>
<evidence type="ECO:0000256" key="2">
    <source>
        <dbReference type="ARBA" id="ARBA00022630"/>
    </source>
</evidence>
<dbReference type="PATRIC" id="fig|1461584.3.peg.2403"/>
<organism evidence="9">
    <name type="scientific">Arthrobacter saudimassiliensis</name>
    <dbReference type="NCBI Taxonomy" id="1461584"/>
    <lineage>
        <taxon>Bacteria</taxon>
        <taxon>Bacillati</taxon>
        <taxon>Actinomycetota</taxon>
        <taxon>Actinomycetes</taxon>
        <taxon>Micrococcales</taxon>
        <taxon>Micrococcaceae</taxon>
        <taxon>Arthrobacter</taxon>
    </lineage>
</organism>
<feature type="binding site" evidence="7">
    <location>
        <position position="141"/>
    </location>
    <ligand>
        <name>FMN</name>
        <dbReference type="ChEBI" id="CHEBI:58210"/>
    </ligand>
</feature>
<dbReference type="InterPro" id="IPR008259">
    <property type="entry name" value="FMN_hydac_DH_AS"/>
</dbReference>
<feature type="binding site" evidence="7">
    <location>
        <begin position="112"/>
        <end position="114"/>
    </location>
    <ligand>
        <name>FMN</name>
        <dbReference type="ChEBI" id="CHEBI:58210"/>
    </ligand>
</feature>
<dbReference type="GO" id="GO:0010181">
    <property type="term" value="F:FMN binding"/>
    <property type="evidence" value="ECO:0007669"/>
    <property type="project" value="InterPro"/>
</dbReference>
<dbReference type="PIRSF" id="PIRSF000138">
    <property type="entry name" value="Al-hdrx_acd_dh"/>
    <property type="match status" value="1"/>
</dbReference>
<protein>
    <submittedName>
        <fullName evidence="9">(S)-mandelate dehydrogenase</fullName>
    </submittedName>
</protein>
<keyword evidence="3 7" id="KW-0288">FMN</keyword>
<evidence type="ECO:0000256" key="5">
    <source>
        <dbReference type="ARBA" id="ARBA00024042"/>
    </source>
</evidence>
<evidence type="ECO:0000256" key="6">
    <source>
        <dbReference type="PIRSR" id="PIRSR000138-1"/>
    </source>
</evidence>
<dbReference type="CDD" id="cd02809">
    <property type="entry name" value="alpha_hydroxyacid_oxid_FMN"/>
    <property type="match status" value="1"/>
</dbReference>
<keyword evidence="4" id="KW-0560">Oxidoreductase</keyword>
<dbReference type="EMBL" id="LN483071">
    <property type="protein sequence ID" value="CEA09065.1"/>
    <property type="molecule type" value="Genomic_DNA"/>
</dbReference>
<feature type="binding site" evidence="7">
    <location>
        <begin position="359"/>
        <end position="360"/>
    </location>
    <ligand>
        <name>FMN</name>
        <dbReference type="ChEBI" id="CHEBI:58210"/>
    </ligand>
</feature>
<dbReference type="PROSITE" id="PS00557">
    <property type="entry name" value="FMN_HYDROXY_ACID_DH_1"/>
    <property type="match status" value="1"/>
</dbReference>
<gene>
    <name evidence="9" type="primary">mdlB</name>
    <name evidence="9" type="ORF">BN1051_02428</name>
</gene>
<feature type="binding site" evidence="7">
    <location>
        <position position="305"/>
    </location>
    <ligand>
        <name>glyoxylate</name>
        <dbReference type="ChEBI" id="CHEBI:36655"/>
    </ligand>
</feature>
<name>A0A078MS18_9MICC</name>
<dbReference type="PANTHER" id="PTHR10578:SF107">
    <property type="entry name" value="2-HYDROXYACID OXIDASE 1"/>
    <property type="match status" value="1"/>
</dbReference>
<evidence type="ECO:0000256" key="7">
    <source>
        <dbReference type="PIRSR" id="PIRSR000138-2"/>
    </source>
</evidence>
<feature type="binding site" evidence="7">
    <location>
        <position position="59"/>
    </location>
    <ligand>
        <name>glyoxylate</name>
        <dbReference type="ChEBI" id="CHEBI:36655"/>
    </ligand>
</feature>
<dbReference type="AlphaFoldDB" id="A0A078MS18"/>
<evidence type="ECO:0000256" key="1">
    <source>
        <dbReference type="ARBA" id="ARBA00001917"/>
    </source>
</evidence>
<feature type="binding site" evidence="7">
    <location>
        <position position="191"/>
    </location>
    <ligand>
        <name>FMN</name>
        <dbReference type="ChEBI" id="CHEBI:58210"/>
    </ligand>
</feature>
<dbReference type="PROSITE" id="PS51349">
    <property type="entry name" value="FMN_HYDROXY_ACID_DH_2"/>
    <property type="match status" value="1"/>
</dbReference>
<dbReference type="InterPro" id="IPR037396">
    <property type="entry name" value="FMN_HAD"/>
</dbReference>
<dbReference type="InterPro" id="IPR013785">
    <property type="entry name" value="Aldolase_TIM"/>
</dbReference>
<feature type="binding site" evidence="7">
    <location>
        <position position="165"/>
    </location>
    <ligand>
        <name>glyoxylate</name>
        <dbReference type="ChEBI" id="CHEBI:36655"/>
    </ligand>
</feature>
<feature type="binding site" evidence="7">
    <location>
        <position position="281"/>
    </location>
    <ligand>
        <name>FMN</name>
        <dbReference type="ChEBI" id="CHEBI:58210"/>
    </ligand>
</feature>
<feature type="binding site" evidence="7">
    <location>
        <position position="308"/>
    </location>
    <ligand>
        <name>glyoxylate</name>
        <dbReference type="ChEBI" id="CHEBI:36655"/>
    </ligand>
</feature>
<dbReference type="InterPro" id="IPR012133">
    <property type="entry name" value="Alpha-hydoxy_acid_DH_FMN"/>
</dbReference>
<evidence type="ECO:0000259" key="8">
    <source>
        <dbReference type="PROSITE" id="PS51349"/>
    </source>
</evidence>
<feature type="domain" description="FMN hydroxy acid dehydrogenase" evidence="8">
    <location>
        <begin position="33"/>
        <end position="410"/>
    </location>
</feature>
<feature type="binding site" evidence="7">
    <location>
        <position position="303"/>
    </location>
    <ligand>
        <name>FMN</name>
        <dbReference type="ChEBI" id="CHEBI:58210"/>
    </ligand>
</feature>
<feature type="active site" description="Proton acceptor" evidence="6">
    <location>
        <position position="305"/>
    </location>
</feature>
<proteinExistence type="inferred from homology"/>
<dbReference type="GO" id="GO:0016614">
    <property type="term" value="F:oxidoreductase activity, acting on CH-OH group of donors"/>
    <property type="evidence" value="ECO:0007669"/>
    <property type="project" value="UniProtKB-ARBA"/>
</dbReference>
<feature type="binding site" evidence="7">
    <location>
        <position position="200"/>
    </location>
    <ligand>
        <name>glyoxylate</name>
        <dbReference type="ChEBI" id="CHEBI:36655"/>
    </ligand>
</feature>
<accession>A0A078MS18</accession>
<comment type="similarity">
    <text evidence="5">Belongs to the FMN-dependent alpha-hydroxy acid dehydrogenase family.</text>
</comment>
<dbReference type="Gene3D" id="3.20.20.70">
    <property type="entry name" value="Aldolase class I"/>
    <property type="match status" value="1"/>
</dbReference>
<feature type="binding site" evidence="7">
    <location>
        <position position="163"/>
    </location>
    <ligand>
        <name>FMN</name>
        <dbReference type="ChEBI" id="CHEBI:58210"/>
    </ligand>
</feature>
<dbReference type="FunFam" id="3.20.20.70:FF:000029">
    <property type="entry name" value="L-lactate dehydrogenase"/>
    <property type="match status" value="1"/>
</dbReference>
<dbReference type="Pfam" id="PF01070">
    <property type="entry name" value="FMN_dh"/>
    <property type="match status" value="1"/>
</dbReference>
<evidence type="ECO:0000256" key="3">
    <source>
        <dbReference type="ARBA" id="ARBA00022643"/>
    </source>
</evidence>
<sequence>MTHLPPALRRRIPKPADLRPLLQFKPPVVGQAARLRRASTIWDLRDMARRRTPKAPFDYTDGAAGEEITLNRARAAFRDLEFRPGVLRNVQRIDTGVQILGARSALPFGIAPTGFTRMMHSEGEYAGARAAAAAGIPYTLSTMGTASIEDVAETAGSGRNWFQLYLWTEREKSLELIERAAAAGYDTLMVTVDTAVAGERLRDVRNGMTIPPALTLKTVLDASYRPAWWFNFLTHEPLAFASLNRYSGTVGELINSMFDPTLTFADLDWLREVWKGKLVVKGIQTLDDARKVVDHGADGIVVSNHGGRQLDRAPIPLHLLPEIAAELKGRTAIILDTGIMNGGDIVAAHALGADFTLIGRAYLYGLMAGGQAGVERAIEILGAQVRNTLALLGAASMSELTEDHVRLPAGAAVSGSAAALTRTTWAQRN</sequence>
<evidence type="ECO:0000256" key="4">
    <source>
        <dbReference type="ARBA" id="ARBA00023002"/>
    </source>
</evidence>
<evidence type="ECO:0000313" key="9">
    <source>
        <dbReference type="EMBL" id="CEA09065.1"/>
    </source>
</evidence>
<dbReference type="SUPFAM" id="SSF51395">
    <property type="entry name" value="FMN-linked oxidoreductases"/>
    <property type="match status" value="1"/>
</dbReference>